<evidence type="ECO:0000313" key="7">
    <source>
        <dbReference type="Proteomes" id="UP001190926"/>
    </source>
</evidence>
<protein>
    <recommendedName>
        <fullName evidence="4">Protein yippee-like</fullName>
    </recommendedName>
</protein>
<dbReference type="GO" id="GO:0046872">
    <property type="term" value="F:metal ion binding"/>
    <property type="evidence" value="ECO:0007669"/>
    <property type="project" value="UniProtKB-KW"/>
</dbReference>
<organism evidence="6 7">
    <name type="scientific">Perilla frutescens var. hirtella</name>
    <name type="common">Perilla citriodora</name>
    <name type="synonym">Perilla setoyensis</name>
    <dbReference type="NCBI Taxonomy" id="608512"/>
    <lineage>
        <taxon>Eukaryota</taxon>
        <taxon>Viridiplantae</taxon>
        <taxon>Streptophyta</taxon>
        <taxon>Embryophyta</taxon>
        <taxon>Tracheophyta</taxon>
        <taxon>Spermatophyta</taxon>
        <taxon>Magnoliopsida</taxon>
        <taxon>eudicotyledons</taxon>
        <taxon>Gunneridae</taxon>
        <taxon>Pentapetalae</taxon>
        <taxon>asterids</taxon>
        <taxon>lamiids</taxon>
        <taxon>Lamiales</taxon>
        <taxon>Lamiaceae</taxon>
        <taxon>Nepetoideae</taxon>
        <taxon>Elsholtzieae</taxon>
        <taxon>Perilla</taxon>
    </lineage>
</organism>
<accession>A0AAD4P6K5</accession>
<name>A0AAD4P6K5_PERFH</name>
<feature type="domain" description="Yippee" evidence="5">
    <location>
        <begin position="12"/>
        <end position="109"/>
    </location>
</feature>
<evidence type="ECO:0000256" key="3">
    <source>
        <dbReference type="ARBA" id="ARBA00022833"/>
    </source>
</evidence>
<keyword evidence="2" id="KW-0479">Metal-binding</keyword>
<dbReference type="EMBL" id="SDAM02000131">
    <property type="protein sequence ID" value="KAH6828131.1"/>
    <property type="molecule type" value="Genomic_DNA"/>
</dbReference>
<proteinExistence type="inferred from homology"/>
<comment type="caution">
    <text evidence="6">The sequence shown here is derived from an EMBL/GenBank/DDBJ whole genome shotgun (WGS) entry which is preliminary data.</text>
</comment>
<dbReference type="InterPro" id="IPR034751">
    <property type="entry name" value="Yippee"/>
</dbReference>
<keyword evidence="3" id="KW-0862">Zinc</keyword>
<dbReference type="InterPro" id="IPR039058">
    <property type="entry name" value="Yippee_fam"/>
</dbReference>
<evidence type="ECO:0000256" key="4">
    <source>
        <dbReference type="RuleBase" id="RU110713"/>
    </source>
</evidence>
<reference evidence="6 7" key="1">
    <citation type="journal article" date="2021" name="Nat. Commun.">
        <title>Incipient diploidization of the medicinal plant Perilla within 10,000 years.</title>
        <authorList>
            <person name="Zhang Y."/>
            <person name="Shen Q."/>
            <person name="Leng L."/>
            <person name="Zhang D."/>
            <person name="Chen S."/>
            <person name="Shi Y."/>
            <person name="Ning Z."/>
            <person name="Chen S."/>
        </authorList>
    </citation>
    <scope>NUCLEOTIDE SEQUENCE [LARGE SCALE GENOMIC DNA]</scope>
    <source>
        <strain evidence="7">cv. PC099</strain>
    </source>
</reference>
<evidence type="ECO:0000313" key="6">
    <source>
        <dbReference type="EMBL" id="KAH6828131.1"/>
    </source>
</evidence>
<evidence type="ECO:0000256" key="2">
    <source>
        <dbReference type="ARBA" id="ARBA00022723"/>
    </source>
</evidence>
<dbReference type="AlphaFoldDB" id="A0AAD4P6K5"/>
<dbReference type="PROSITE" id="PS51792">
    <property type="entry name" value="YIPPEE"/>
    <property type="match status" value="1"/>
</dbReference>
<evidence type="ECO:0000259" key="5">
    <source>
        <dbReference type="PROSITE" id="PS51792"/>
    </source>
</evidence>
<gene>
    <name evidence="6" type="ORF">C2S53_015081</name>
</gene>
<dbReference type="InterPro" id="IPR004910">
    <property type="entry name" value="Yippee/Mis18/Cereblon"/>
</dbReference>
<dbReference type="Pfam" id="PF03226">
    <property type="entry name" value="Yippee-Mis18"/>
    <property type="match status" value="1"/>
</dbReference>
<dbReference type="PANTHER" id="PTHR13848">
    <property type="entry name" value="PROTEIN YIPPEE-LIKE CG15309-RELATED"/>
    <property type="match status" value="1"/>
</dbReference>
<evidence type="ECO:0000256" key="1">
    <source>
        <dbReference type="ARBA" id="ARBA00005613"/>
    </source>
</evidence>
<sequence length="109" mass="12438">MGERESAGLGHPLYSCRRCRNPLALNADLISKSYKAKSGQAYMFRHAMNVVIGAKEERQLMTGQYTISHIFCSRCGDEMGWTYVTAFDATQKFKEGKYILEKAKILKEY</sequence>
<keyword evidence="7" id="KW-1185">Reference proteome</keyword>
<comment type="similarity">
    <text evidence="1 4">Belongs to the yippee family.</text>
</comment>
<dbReference type="Proteomes" id="UP001190926">
    <property type="component" value="Unassembled WGS sequence"/>
</dbReference>